<dbReference type="SUPFAM" id="SSF56925">
    <property type="entry name" value="OMPA-like"/>
    <property type="match status" value="1"/>
</dbReference>
<dbReference type="AlphaFoldDB" id="A0A0W0R3H3"/>
<dbReference type="EMBL" id="LR134420">
    <property type="protein sequence ID" value="VEH85200.1"/>
    <property type="molecule type" value="Genomic_DNA"/>
</dbReference>
<dbReference type="OrthoDB" id="8265874at2"/>
<dbReference type="Proteomes" id="UP000054859">
    <property type="component" value="Unassembled WGS sequence"/>
</dbReference>
<accession>A0A0W0R3H3</accession>
<dbReference type="Gene3D" id="2.40.160.20">
    <property type="match status" value="1"/>
</dbReference>
<dbReference type="InterPro" id="IPR011250">
    <property type="entry name" value="OMP/PagP_B-barrel"/>
</dbReference>
<dbReference type="Proteomes" id="UP000281170">
    <property type="component" value="Plasmid 11"/>
</dbReference>
<gene>
    <name evidence="2" type="ORF">Lade_0261</name>
    <name evidence="3" type="ORF">NCTC12735_00825</name>
</gene>
<reference evidence="2 4" key="1">
    <citation type="submission" date="2015-11" db="EMBL/GenBank/DDBJ databases">
        <title>Identification of large and diverse effector repertoires of 38 Legionella species.</title>
        <authorList>
            <person name="Burstein D."/>
            <person name="Amaro F."/>
            <person name="Zusman T."/>
            <person name="Lifshitz Z."/>
            <person name="Cohen O."/>
            <person name="Gilbert J.A."/>
            <person name="Pupko T."/>
            <person name="Shuman H.A."/>
            <person name="Segal G."/>
        </authorList>
    </citation>
    <scope>NUCLEOTIDE SEQUENCE [LARGE SCALE GENOMIC DNA]</scope>
    <source>
        <strain evidence="2 4">1762-AUS-E</strain>
    </source>
</reference>
<geneLocation type="plasmid" evidence="3 5">
    <name>11</name>
</geneLocation>
<evidence type="ECO:0000313" key="5">
    <source>
        <dbReference type="Proteomes" id="UP000281170"/>
    </source>
</evidence>
<dbReference type="EMBL" id="LNKA01000001">
    <property type="protein sequence ID" value="KTC65603.1"/>
    <property type="molecule type" value="Genomic_DNA"/>
</dbReference>
<keyword evidence="1" id="KW-0732">Signal</keyword>
<dbReference type="PROSITE" id="PS51257">
    <property type="entry name" value="PROKAR_LIPOPROTEIN"/>
    <property type="match status" value="1"/>
</dbReference>
<evidence type="ECO:0000313" key="3">
    <source>
        <dbReference type="EMBL" id="VEH85200.1"/>
    </source>
</evidence>
<keyword evidence="3" id="KW-0614">Plasmid</keyword>
<name>A0A0W0R3H3_9GAMM</name>
<evidence type="ECO:0008006" key="6">
    <source>
        <dbReference type="Google" id="ProtNLM"/>
    </source>
</evidence>
<dbReference type="RefSeq" id="WP_058461350.1">
    <property type="nucleotide sequence ID" value="NZ_CAAAHS010000008.1"/>
</dbReference>
<feature type="chain" id="PRO_5036002943" description="Opacity protein and related surface antigens" evidence="1">
    <location>
        <begin position="20"/>
        <end position="293"/>
    </location>
</feature>
<keyword evidence="4" id="KW-1185">Reference proteome</keyword>
<evidence type="ECO:0000313" key="4">
    <source>
        <dbReference type="Proteomes" id="UP000054859"/>
    </source>
</evidence>
<evidence type="ECO:0000256" key="1">
    <source>
        <dbReference type="SAM" id="SignalP"/>
    </source>
</evidence>
<sequence>MKRWIVLSASLLGSSACFAGSVGELDLIHEGMFLGLGANYDWVNINQKSWGKGIAGIQTSTGISSNGNAQGTGAPFNKTNTTVMPSLQAGYLKHYSGTDYLYGLKFSYQYLGTTATNPNLYIPQVGLMTSNTGVTSPLFGWVNADSVQVNTNHEFTLLGFIGQSFGNKYVYLGAGPALFNLQSSNYYSIGYAQFNGVTVNVTGLISYSSPPIWAWGGAAQLGMAYFISPTWFIDASYTYATSGSNTVDHQQAFLNTSSILGVQYTASGTIYTTDTLRVNTQALSLSINKIFDL</sequence>
<dbReference type="PATRIC" id="fig|45056.6.peg.267"/>
<feature type="signal peptide" evidence="1">
    <location>
        <begin position="1"/>
        <end position="19"/>
    </location>
</feature>
<reference evidence="3 5" key="2">
    <citation type="submission" date="2018-12" db="EMBL/GenBank/DDBJ databases">
        <authorList>
            <consortium name="Pathogen Informatics"/>
        </authorList>
    </citation>
    <scope>NUCLEOTIDE SEQUENCE [LARGE SCALE GENOMIC DNA]</scope>
    <source>
        <strain evidence="3 5">NCTC12735</strain>
        <plasmid evidence="5">11</plasmid>
    </source>
</reference>
<protein>
    <recommendedName>
        <fullName evidence="6">Opacity protein and related surface antigens</fullName>
    </recommendedName>
</protein>
<organism evidence="2 4">
    <name type="scientific">Legionella adelaidensis</name>
    <dbReference type="NCBI Taxonomy" id="45056"/>
    <lineage>
        <taxon>Bacteria</taxon>
        <taxon>Pseudomonadati</taxon>
        <taxon>Pseudomonadota</taxon>
        <taxon>Gammaproteobacteria</taxon>
        <taxon>Legionellales</taxon>
        <taxon>Legionellaceae</taxon>
        <taxon>Legionella</taxon>
    </lineage>
</organism>
<dbReference type="KEGG" id="ladl:NCTC12735_00825"/>
<proteinExistence type="predicted"/>
<evidence type="ECO:0000313" key="2">
    <source>
        <dbReference type="EMBL" id="KTC65603.1"/>
    </source>
</evidence>
<dbReference type="STRING" id="45056.Lade_0261"/>